<dbReference type="Pfam" id="PF21981">
    <property type="entry name" value="RecX_HTH3"/>
    <property type="match status" value="1"/>
</dbReference>
<accession>I4EFS4</accession>
<evidence type="ECO:0000256" key="1">
    <source>
        <dbReference type="ARBA" id="ARBA00004496"/>
    </source>
</evidence>
<organism evidence="10 11">
    <name type="scientific">Nitrolancea hollandica Lb</name>
    <dbReference type="NCBI Taxonomy" id="1129897"/>
    <lineage>
        <taxon>Bacteria</taxon>
        <taxon>Pseudomonadati</taxon>
        <taxon>Thermomicrobiota</taxon>
        <taxon>Thermomicrobia</taxon>
        <taxon>Sphaerobacterales</taxon>
        <taxon>Sphaerobacterineae</taxon>
        <taxon>Sphaerobacteraceae</taxon>
        <taxon>Nitrolancea</taxon>
    </lineage>
</organism>
<dbReference type="Proteomes" id="UP000004221">
    <property type="component" value="Unassembled WGS sequence"/>
</dbReference>
<feature type="region of interest" description="Disordered" evidence="6">
    <location>
        <begin position="215"/>
        <end position="243"/>
    </location>
</feature>
<evidence type="ECO:0000259" key="7">
    <source>
        <dbReference type="Pfam" id="PF02631"/>
    </source>
</evidence>
<sequence>MSEPNIRSGQITAIRESTRDPERVTIDIDGRFAFAISRLLAAEYHLQVGLALTETDLAALLAAGEVERATDSALRFLAYRPRSTREVTDRLRQRGYSDQAIDAAIEKLRGWRYLDDREFARFWVENRLENRPAGSRRLRQELRQKGVDSEVVDQTIEETEVDELPAAIELARKRVARLLELDPMVQRRRLAGFLQRRGYGWDIVKPAIDRVLGEMDEDAESVSPNDLPSPRIGRGSVRAGDEG</sequence>
<dbReference type="Pfam" id="PF02631">
    <property type="entry name" value="RecX_HTH2"/>
    <property type="match status" value="1"/>
</dbReference>
<dbReference type="GO" id="GO:0005737">
    <property type="term" value="C:cytoplasm"/>
    <property type="evidence" value="ECO:0007669"/>
    <property type="project" value="UniProtKB-SubCell"/>
</dbReference>
<evidence type="ECO:0000256" key="3">
    <source>
        <dbReference type="ARBA" id="ARBA00018111"/>
    </source>
</evidence>
<proteinExistence type="inferred from homology"/>
<dbReference type="PANTHER" id="PTHR33602:SF1">
    <property type="entry name" value="REGULATORY PROTEIN RECX FAMILY PROTEIN"/>
    <property type="match status" value="1"/>
</dbReference>
<dbReference type="InterPro" id="IPR053925">
    <property type="entry name" value="RecX_HTH_3rd"/>
</dbReference>
<evidence type="ECO:0000256" key="4">
    <source>
        <dbReference type="ARBA" id="ARBA00022490"/>
    </source>
</evidence>
<feature type="domain" description="RecX third three-helical" evidence="8">
    <location>
        <begin position="163"/>
        <end position="208"/>
    </location>
</feature>
<name>I4EFS4_9BACT</name>
<evidence type="ECO:0000256" key="6">
    <source>
        <dbReference type="SAM" id="MobiDB-lite"/>
    </source>
</evidence>
<dbReference type="Gene3D" id="1.10.10.10">
    <property type="entry name" value="Winged helix-like DNA-binding domain superfamily/Winged helix DNA-binding domain"/>
    <property type="match status" value="3"/>
</dbReference>
<dbReference type="Pfam" id="PF21982">
    <property type="entry name" value="RecX_HTH1"/>
    <property type="match status" value="1"/>
</dbReference>
<dbReference type="InterPro" id="IPR036388">
    <property type="entry name" value="WH-like_DNA-bd_sf"/>
</dbReference>
<keyword evidence="4 5" id="KW-0963">Cytoplasm</keyword>
<feature type="domain" description="RecX first three-helical" evidence="9">
    <location>
        <begin position="70"/>
        <end position="108"/>
    </location>
</feature>
<comment type="function">
    <text evidence="5">Modulates RecA activity.</text>
</comment>
<reference evidence="10 11" key="1">
    <citation type="journal article" date="2012" name="ISME J.">
        <title>Nitrification expanded: discovery, physiology and genomics of a nitrite-oxidizing bacterium from the phylum Chloroflexi.</title>
        <authorList>
            <person name="Sorokin D.Y."/>
            <person name="Lucker S."/>
            <person name="Vejmelkova D."/>
            <person name="Kostrikina N.A."/>
            <person name="Kleerebezem R."/>
            <person name="Rijpstra W.I."/>
            <person name="Damste J.S."/>
            <person name="Le Paslier D."/>
            <person name="Muyzer G."/>
            <person name="Wagner M."/>
            <person name="van Loosdrecht M.C."/>
            <person name="Daims H."/>
        </authorList>
    </citation>
    <scope>NUCLEOTIDE SEQUENCE [LARGE SCALE GENOMIC DNA]</scope>
    <source>
        <strain evidence="11">none</strain>
    </source>
</reference>
<comment type="subcellular location">
    <subcellularLocation>
        <location evidence="1 5">Cytoplasm</location>
    </subcellularLocation>
</comment>
<dbReference type="RefSeq" id="WP_008476840.1">
    <property type="nucleotide sequence ID" value="NZ_CAGS01000157.1"/>
</dbReference>
<dbReference type="InterPro" id="IPR003783">
    <property type="entry name" value="Regulatory_RecX"/>
</dbReference>
<dbReference type="InterPro" id="IPR053924">
    <property type="entry name" value="RecX_HTH_2nd"/>
</dbReference>
<dbReference type="GO" id="GO:0006282">
    <property type="term" value="P:regulation of DNA repair"/>
    <property type="evidence" value="ECO:0007669"/>
    <property type="project" value="UniProtKB-UniRule"/>
</dbReference>
<dbReference type="OrthoDB" id="5421057at2"/>
<evidence type="ECO:0000313" key="11">
    <source>
        <dbReference type="Proteomes" id="UP000004221"/>
    </source>
</evidence>
<dbReference type="HAMAP" id="MF_01114">
    <property type="entry name" value="RecX"/>
    <property type="match status" value="1"/>
</dbReference>
<dbReference type="AlphaFoldDB" id="I4EFS4"/>
<evidence type="ECO:0000256" key="5">
    <source>
        <dbReference type="HAMAP-Rule" id="MF_01114"/>
    </source>
</evidence>
<gene>
    <name evidence="5" type="primary">recX</name>
    <name evidence="10" type="ORF">NITHO_240002</name>
</gene>
<comment type="similarity">
    <text evidence="2 5">Belongs to the RecX family.</text>
</comment>
<evidence type="ECO:0000256" key="2">
    <source>
        <dbReference type="ARBA" id="ARBA00009695"/>
    </source>
</evidence>
<feature type="domain" description="RecX second three-helical" evidence="7">
    <location>
        <begin position="115"/>
        <end position="155"/>
    </location>
</feature>
<dbReference type="InterPro" id="IPR053926">
    <property type="entry name" value="RecX_HTH_1st"/>
</dbReference>
<evidence type="ECO:0000259" key="8">
    <source>
        <dbReference type="Pfam" id="PF21981"/>
    </source>
</evidence>
<dbReference type="PANTHER" id="PTHR33602">
    <property type="entry name" value="REGULATORY PROTEIN RECX FAMILY PROTEIN"/>
    <property type="match status" value="1"/>
</dbReference>
<evidence type="ECO:0000313" key="10">
    <source>
        <dbReference type="EMBL" id="CCF83536.1"/>
    </source>
</evidence>
<keyword evidence="11" id="KW-1185">Reference proteome</keyword>
<dbReference type="EMBL" id="CAGS01000157">
    <property type="protein sequence ID" value="CCF83536.1"/>
    <property type="molecule type" value="Genomic_DNA"/>
</dbReference>
<evidence type="ECO:0000259" key="9">
    <source>
        <dbReference type="Pfam" id="PF21982"/>
    </source>
</evidence>
<comment type="caution">
    <text evidence="10">The sequence shown here is derived from an EMBL/GenBank/DDBJ whole genome shotgun (WGS) entry which is preliminary data.</text>
</comment>
<protein>
    <recommendedName>
        <fullName evidence="3 5">Regulatory protein RecX</fullName>
    </recommendedName>
</protein>